<dbReference type="Pfam" id="PF02673">
    <property type="entry name" value="BacA"/>
    <property type="match status" value="1"/>
</dbReference>
<evidence type="ECO:0000313" key="18">
    <source>
        <dbReference type="EMBL" id="KAA2258762.1"/>
    </source>
</evidence>
<comment type="caution">
    <text evidence="18">The sequence shown here is derived from an EMBL/GenBank/DDBJ whole genome shotgun (WGS) entry which is preliminary data.</text>
</comment>
<evidence type="ECO:0000256" key="10">
    <source>
        <dbReference type="ARBA" id="ARBA00022989"/>
    </source>
</evidence>
<dbReference type="RefSeq" id="WP_149851762.1">
    <property type="nucleotide sequence ID" value="NZ_VUOB01000041.1"/>
</dbReference>
<dbReference type="GO" id="GO:0005886">
    <property type="term" value="C:plasma membrane"/>
    <property type="evidence" value="ECO:0007669"/>
    <property type="project" value="UniProtKB-SubCell"/>
</dbReference>
<evidence type="ECO:0000256" key="6">
    <source>
        <dbReference type="ARBA" id="ARBA00022692"/>
    </source>
</evidence>
<evidence type="ECO:0000313" key="19">
    <source>
        <dbReference type="Proteomes" id="UP000323454"/>
    </source>
</evidence>
<reference evidence="18 19" key="2">
    <citation type="submission" date="2019-09" db="EMBL/GenBank/DDBJ databases">
        <authorList>
            <person name="Jin C."/>
        </authorList>
    </citation>
    <scope>NUCLEOTIDE SEQUENCE [LARGE SCALE GENOMIC DNA]</scope>
    <source>
        <strain evidence="18 19">AN110305</strain>
    </source>
</reference>
<organism evidence="18 19">
    <name type="scientific">Solihabitans fulvus</name>
    <dbReference type="NCBI Taxonomy" id="1892852"/>
    <lineage>
        <taxon>Bacteria</taxon>
        <taxon>Bacillati</taxon>
        <taxon>Actinomycetota</taxon>
        <taxon>Actinomycetes</taxon>
        <taxon>Pseudonocardiales</taxon>
        <taxon>Pseudonocardiaceae</taxon>
        <taxon>Solihabitans</taxon>
    </lineage>
</organism>
<sequence length="320" mass="33763">MADLTYPEAIVVGLLQGVSELFPVSSLGHSVLLPALVGGQWGKDLDITAEGSPYLAVLVAMHVATAIALVAFFWQDWVRVISGLITSIRYRRIETTGERLAWLLIIGTIPVGIAGLALEHTLRSHLGKPIPAAIFLAVNGIVLYSVEKLRKKKDAAESGRARRADPEATIVIAVEDTNPLTAIAVDEQSDRRLAKLTFVDALTIGAAQILALLPGISRSGITIVAGLVKGLRHEDAARFAFLLATPVILAAGALKVPELFKPAVSGSLGPAIVGSIVAGIASYVSVKFLTSYFETRTLNPFAIYCTIAGVGSLAYFLATG</sequence>
<keyword evidence="9 17" id="KW-0573">Peptidoglycan synthesis</keyword>
<dbReference type="GO" id="GO:0008360">
    <property type="term" value="P:regulation of cell shape"/>
    <property type="evidence" value="ECO:0007669"/>
    <property type="project" value="UniProtKB-KW"/>
</dbReference>
<evidence type="ECO:0000256" key="8">
    <source>
        <dbReference type="ARBA" id="ARBA00022960"/>
    </source>
</evidence>
<keyword evidence="11 17" id="KW-0472">Membrane</keyword>
<feature type="transmembrane region" description="Helical" evidence="17">
    <location>
        <begin position="301"/>
        <end position="318"/>
    </location>
</feature>
<dbReference type="EMBL" id="VUOB01000041">
    <property type="protein sequence ID" value="KAA2258762.1"/>
    <property type="molecule type" value="Genomic_DNA"/>
</dbReference>
<reference evidence="18 19" key="1">
    <citation type="submission" date="2019-09" db="EMBL/GenBank/DDBJ databases">
        <title>Goodfellowia gen. nov., a new genus of the Pseudonocardineae related to Actinoalloteichus, containing Goodfellowia coeruleoviolacea gen. nov., comb. nov. gen. nov., comb. nov.</title>
        <authorList>
            <person name="Labeda D."/>
        </authorList>
    </citation>
    <scope>NUCLEOTIDE SEQUENCE [LARGE SCALE GENOMIC DNA]</scope>
    <source>
        <strain evidence="18 19">AN110305</strain>
    </source>
</reference>
<evidence type="ECO:0000256" key="2">
    <source>
        <dbReference type="ARBA" id="ARBA00010621"/>
    </source>
</evidence>
<evidence type="ECO:0000256" key="11">
    <source>
        <dbReference type="ARBA" id="ARBA00023136"/>
    </source>
</evidence>
<gene>
    <name evidence="17" type="primary">uppP</name>
    <name evidence="18" type="ORF">F0L68_23310</name>
</gene>
<accession>A0A5B2X797</accession>
<keyword evidence="12 17" id="KW-0046">Antibiotic resistance</keyword>
<feature type="transmembrane region" description="Helical" evidence="17">
    <location>
        <begin position="100"/>
        <end position="118"/>
    </location>
</feature>
<dbReference type="GO" id="GO:0050380">
    <property type="term" value="F:undecaprenyl-diphosphatase activity"/>
    <property type="evidence" value="ECO:0007669"/>
    <property type="project" value="UniProtKB-UniRule"/>
</dbReference>
<evidence type="ECO:0000256" key="9">
    <source>
        <dbReference type="ARBA" id="ARBA00022984"/>
    </source>
</evidence>
<evidence type="ECO:0000256" key="1">
    <source>
        <dbReference type="ARBA" id="ARBA00004651"/>
    </source>
</evidence>
<evidence type="ECO:0000256" key="13">
    <source>
        <dbReference type="ARBA" id="ARBA00023316"/>
    </source>
</evidence>
<feature type="transmembrane region" description="Helical" evidence="17">
    <location>
        <begin position="236"/>
        <end position="256"/>
    </location>
</feature>
<evidence type="ECO:0000256" key="17">
    <source>
        <dbReference type="HAMAP-Rule" id="MF_01006"/>
    </source>
</evidence>
<name>A0A5B2X797_9PSEU</name>
<dbReference type="GO" id="GO:0046677">
    <property type="term" value="P:response to antibiotic"/>
    <property type="evidence" value="ECO:0007669"/>
    <property type="project" value="UniProtKB-UniRule"/>
</dbReference>
<keyword evidence="5 17" id="KW-1003">Cell membrane</keyword>
<dbReference type="OrthoDB" id="9808289at2"/>
<evidence type="ECO:0000256" key="5">
    <source>
        <dbReference type="ARBA" id="ARBA00022475"/>
    </source>
</evidence>
<evidence type="ECO:0000256" key="16">
    <source>
        <dbReference type="ARBA" id="ARBA00047594"/>
    </source>
</evidence>
<keyword evidence="6 17" id="KW-0812">Transmembrane</keyword>
<dbReference type="PANTHER" id="PTHR30622:SF4">
    <property type="entry name" value="UNDECAPRENYL-DIPHOSPHATASE"/>
    <property type="match status" value="1"/>
</dbReference>
<feature type="transmembrane region" description="Helical" evidence="17">
    <location>
        <begin position="130"/>
        <end position="146"/>
    </location>
</feature>
<comment type="function">
    <text evidence="17">Catalyzes the dephosphorylation of undecaprenyl diphosphate (UPP). Confers resistance to bacitracin.</text>
</comment>
<keyword evidence="8 17" id="KW-0133">Cell shape</keyword>
<evidence type="ECO:0000256" key="7">
    <source>
        <dbReference type="ARBA" id="ARBA00022801"/>
    </source>
</evidence>
<feature type="transmembrane region" description="Helical" evidence="17">
    <location>
        <begin position="54"/>
        <end position="74"/>
    </location>
</feature>
<dbReference type="NCBIfam" id="NF001395">
    <property type="entry name" value="PRK00281.3-1"/>
    <property type="match status" value="1"/>
</dbReference>
<comment type="subcellular location">
    <subcellularLocation>
        <location evidence="1 17">Cell membrane</location>
        <topology evidence="1 17">Multi-pass membrane protein</topology>
    </subcellularLocation>
</comment>
<evidence type="ECO:0000256" key="15">
    <source>
        <dbReference type="ARBA" id="ARBA00032932"/>
    </source>
</evidence>
<dbReference type="EC" id="3.6.1.27" evidence="3 17"/>
<proteinExistence type="inferred from homology"/>
<comment type="catalytic activity">
    <reaction evidence="16 17">
        <text>di-trans,octa-cis-undecaprenyl diphosphate + H2O = di-trans,octa-cis-undecaprenyl phosphate + phosphate + H(+)</text>
        <dbReference type="Rhea" id="RHEA:28094"/>
        <dbReference type="ChEBI" id="CHEBI:15377"/>
        <dbReference type="ChEBI" id="CHEBI:15378"/>
        <dbReference type="ChEBI" id="CHEBI:43474"/>
        <dbReference type="ChEBI" id="CHEBI:58405"/>
        <dbReference type="ChEBI" id="CHEBI:60392"/>
        <dbReference type="EC" id="3.6.1.27"/>
    </reaction>
</comment>
<dbReference type="HAMAP" id="MF_01006">
    <property type="entry name" value="Undec_diphosphatase"/>
    <property type="match status" value="1"/>
</dbReference>
<keyword evidence="19" id="KW-1185">Reference proteome</keyword>
<dbReference type="PANTHER" id="PTHR30622">
    <property type="entry name" value="UNDECAPRENYL-DIPHOSPHATASE"/>
    <property type="match status" value="1"/>
</dbReference>
<dbReference type="AlphaFoldDB" id="A0A5B2X797"/>
<dbReference type="GO" id="GO:0009252">
    <property type="term" value="P:peptidoglycan biosynthetic process"/>
    <property type="evidence" value="ECO:0007669"/>
    <property type="project" value="UniProtKB-KW"/>
</dbReference>
<dbReference type="GO" id="GO:0071555">
    <property type="term" value="P:cell wall organization"/>
    <property type="evidence" value="ECO:0007669"/>
    <property type="project" value="UniProtKB-KW"/>
</dbReference>
<comment type="similarity">
    <text evidence="2 17">Belongs to the UppP family.</text>
</comment>
<feature type="transmembrane region" description="Helical" evidence="17">
    <location>
        <begin position="268"/>
        <end position="289"/>
    </location>
</feature>
<keyword evidence="10 17" id="KW-1133">Transmembrane helix</keyword>
<dbReference type="Proteomes" id="UP000323454">
    <property type="component" value="Unassembled WGS sequence"/>
</dbReference>
<keyword evidence="7 17" id="KW-0378">Hydrolase</keyword>
<evidence type="ECO:0000256" key="3">
    <source>
        <dbReference type="ARBA" id="ARBA00012374"/>
    </source>
</evidence>
<dbReference type="InterPro" id="IPR003824">
    <property type="entry name" value="UppP"/>
</dbReference>
<keyword evidence="13 17" id="KW-0961">Cell wall biogenesis/degradation</keyword>
<protein>
    <recommendedName>
        <fullName evidence="4 17">Undecaprenyl-diphosphatase</fullName>
        <ecNumber evidence="3 17">3.6.1.27</ecNumber>
    </recommendedName>
    <alternativeName>
        <fullName evidence="15 17">Bacitracin resistance protein</fullName>
    </alternativeName>
    <alternativeName>
        <fullName evidence="14 17">Undecaprenyl pyrophosphate phosphatase</fullName>
    </alternativeName>
</protein>
<evidence type="ECO:0000256" key="12">
    <source>
        <dbReference type="ARBA" id="ARBA00023251"/>
    </source>
</evidence>
<evidence type="ECO:0000256" key="4">
    <source>
        <dbReference type="ARBA" id="ARBA00021581"/>
    </source>
</evidence>
<comment type="miscellaneous">
    <text evidence="17">Bacitracin is thought to be involved in the inhibition of peptidoglycan synthesis by sequestering undecaprenyl diphosphate, thereby reducing the pool of lipid carrier available.</text>
</comment>
<evidence type="ECO:0000256" key="14">
    <source>
        <dbReference type="ARBA" id="ARBA00032707"/>
    </source>
</evidence>